<evidence type="ECO:0000256" key="1">
    <source>
        <dbReference type="ARBA" id="ARBA00022741"/>
    </source>
</evidence>
<keyword evidence="4" id="KW-0067">ATP-binding</keyword>
<evidence type="ECO:0000313" key="9">
    <source>
        <dbReference type="Proteomes" id="UP000708347"/>
    </source>
</evidence>
<keyword evidence="3 8" id="KW-0347">Helicase</keyword>
<keyword evidence="1" id="KW-0547">Nucleotide-binding</keyword>
<dbReference type="CDD" id="cd17921">
    <property type="entry name" value="DEXHc_Ski2"/>
    <property type="match status" value="1"/>
</dbReference>
<feature type="domain" description="Helicase ATP-binding" evidence="6">
    <location>
        <begin position="339"/>
        <end position="502"/>
    </location>
</feature>
<protein>
    <submittedName>
        <fullName evidence="8">DEAD/DEAH box helicase</fullName>
    </submittedName>
</protein>
<comment type="caution">
    <text evidence="8">The sequence shown here is derived from an EMBL/GenBank/DDBJ whole genome shotgun (WGS) entry which is preliminary data.</text>
</comment>
<evidence type="ECO:0000256" key="3">
    <source>
        <dbReference type="ARBA" id="ARBA00022806"/>
    </source>
</evidence>
<dbReference type="EMBL" id="VBSB01000037">
    <property type="protein sequence ID" value="NTY63946.1"/>
    <property type="molecule type" value="Genomic_DNA"/>
</dbReference>
<evidence type="ECO:0000256" key="2">
    <source>
        <dbReference type="ARBA" id="ARBA00022801"/>
    </source>
</evidence>
<dbReference type="Proteomes" id="UP000708347">
    <property type="component" value="Unassembled WGS sequence"/>
</dbReference>
<dbReference type="PROSITE" id="PS51192">
    <property type="entry name" value="HELICASE_ATP_BIND_1"/>
    <property type="match status" value="1"/>
</dbReference>
<dbReference type="PANTHER" id="PTHR47961:SF6">
    <property type="entry name" value="DNA-DIRECTED DNA POLYMERASE"/>
    <property type="match status" value="1"/>
</dbReference>
<organism evidence="8 9">
    <name type="scientific">Mycolicibacterium sphagni</name>
    <dbReference type="NCBI Taxonomy" id="1786"/>
    <lineage>
        <taxon>Bacteria</taxon>
        <taxon>Bacillati</taxon>
        <taxon>Actinomycetota</taxon>
        <taxon>Actinomycetes</taxon>
        <taxon>Mycobacteriales</taxon>
        <taxon>Mycobacteriaceae</taxon>
        <taxon>Mycolicibacterium</taxon>
    </lineage>
</organism>
<accession>A0ABX2KAD0</accession>
<dbReference type="GO" id="GO:0004386">
    <property type="term" value="F:helicase activity"/>
    <property type="evidence" value="ECO:0007669"/>
    <property type="project" value="UniProtKB-KW"/>
</dbReference>
<feature type="domain" description="Helicase C-terminal" evidence="7">
    <location>
        <begin position="574"/>
        <end position="771"/>
    </location>
</feature>
<name>A0ABX2KAD0_9MYCO</name>
<dbReference type="PANTHER" id="PTHR47961">
    <property type="entry name" value="DNA POLYMERASE THETA, PUTATIVE (AFU_ORTHOLOGUE AFUA_1G05260)-RELATED"/>
    <property type="match status" value="1"/>
</dbReference>
<proteinExistence type="predicted"/>
<evidence type="ECO:0000256" key="4">
    <source>
        <dbReference type="ARBA" id="ARBA00022840"/>
    </source>
</evidence>
<dbReference type="InterPro" id="IPR027417">
    <property type="entry name" value="P-loop_NTPase"/>
</dbReference>
<dbReference type="SMART" id="SM00490">
    <property type="entry name" value="HELICc"/>
    <property type="match status" value="1"/>
</dbReference>
<dbReference type="SMART" id="SM00487">
    <property type="entry name" value="DEXDc"/>
    <property type="match status" value="1"/>
</dbReference>
<feature type="region of interest" description="Disordered" evidence="5">
    <location>
        <begin position="1161"/>
        <end position="1195"/>
    </location>
</feature>
<dbReference type="InterPro" id="IPR050474">
    <property type="entry name" value="Hel308_SKI2-like"/>
</dbReference>
<evidence type="ECO:0000259" key="6">
    <source>
        <dbReference type="PROSITE" id="PS51192"/>
    </source>
</evidence>
<dbReference type="InterPro" id="IPR014001">
    <property type="entry name" value="Helicase_ATP-bd"/>
</dbReference>
<keyword evidence="9" id="KW-1185">Reference proteome</keyword>
<dbReference type="InterPro" id="IPR001650">
    <property type="entry name" value="Helicase_C-like"/>
</dbReference>
<dbReference type="PROSITE" id="PS51194">
    <property type="entry name" value="HELICASE_CTER"/>
    <property type="match status" value="1"/>
</dbReference>
<gene>
    <name evidence="8" type="ORF">FEG63_30980</name>
</gene>
<dbReference type="Pfam" id="PF00270">
    <property type="entry name" value="DEAD"/>
    <property type="match status" value="1"/>
</dbReference>
<dbReference type="SUPFAM" id="SSF52540">
    <property type="entry name" value="P-loop containing nucleoside triphosphate hydrolases"/>
    <property type="match status" value="1"/>
</dbReference>
<keyword evidence="2" id="KW-0378">Hydrolase</keyword>
<evidence type="ECO:0000313" key="8">
    <source>
        <dbReference type="EMBL" id="NTY63946.1"/>
    </source>
</evidence>
<sequence length="1195" mass="130594">MRRRSQMTRNAAELLSTIRDSTAASFRDRLLARGQAQSIIRRNGVLPDGAPQFSTYLDDDLLNYSYALISTSLQLLDTMDDDDPPPEDPATRRDVAQTGLMQASYALEAATRNTEPAEGAAFHRLIAGAASHLAGYAARAYSLMQTSVASGRLTPMELTLADIVLRDLEQIEQRTLALRSSPLTSDEALVEALEGRGPASDGEDLLDVLGPIGLLLTEHYHAAVSAALFAIAHNQQDLLTSALTDLDTGEQATLDVGVPGPWWVYRLTRRLLGDLGASSISANVPVSRPPAATATTEASDELDAGRQRWRYLRRTYIATLMTRGHSEIDLWPSQLHVVGRIFANTNDLVVALPTSAGKTRIAELCILACLARGRRTVYVTPLRALSAQVEQVLEVTFSPMGVTVSSLYGSMGTTDLDEDALRTSQIVVATPEKLDFALRSDPSVLDDVGLVILDEGHMIGPEDREVRYEAQVQRLLRRDDADTRRIVCLSAVFPSGEQLDDFVAWITADDPDGLHQENWRPTQQRFGLVEWFGGDHARLTMTLGEDQAFIPRYIEARPPAGRRRKSFPADNRELVIATAWRLLEEGQSVLIFCPQRRSVEPFAKAILTLHNQGYLDSVLPASVDLREVLSIGTEWFGAGHPILECLKLGVAIHHGALPGPYRREVERLLRSGELTVTVASPTLAQGLNLSASAVLFHGLTRARELLTGSEFANVIGRAGRAFVDTEGLVLYPRFDPSEYQRRQWLTLTTGAVSKTLQSGLIAISIALVNRLRASFGTQQLQPVIDYLTGTPDWALPVVSGEQPPAADAADLSWRANLARLDTGLLSILGDDDSDPDAVTQLIADVLRDSLWERQLRRYDEQHANVLRDVIDARARYLWSTSTAAQRRGWYLAGVGADAGFELAEISADVVAATAEAEAALDEGNADQAAGLILQIASTVFGLHQFHPETNLAWAPVLVHWLNGRALNELGEASVEVAQFIEADLIYRLVWGMEASRVYETAQGSLLADTLTGTATMAIETGTLSRPAAILIRSGFDHRLAAIAAAEATGAAFDTAAGMREWLDGLPPETTTHPDWPTQDSHAAWQEFTSRTARFGSRRWVRQTDSIPAVTWYSDSPPPASWLRVTDIADGGIALWSPGFEPLGQANADLNRRRKGVLHARRSTNTQGVELHYRGPRDLFPPQQAEKQGAGNQNDA</sequence>
<dbReference type="InterPro" id="IPR011545">
    <property type="entry name" value="DEAD/DEAH_box_helicase_dom"/>
</dbReference>
<evidence type="ECO:0000256" key="5">
    <source>
        <dbReference type="SAM" id="MobiDB-lite"/>
    </source>
</evidence>
<evidence type="ECO:0000259" key="7">
    <source>
        <dbReference type="PROSITE" id="PS51194"/>
    </source>
</evidence>
<reference evidence="8 9" key="1">
    <citation type="submission" date="2019-05" db="EMBL/GenBank/DDBJ databases">
        <title>Mycolicibacterium sphagni ENV482 genome assembly.</title>
        <authorList>
            <person name="Chen W."/>
            <person name="Faulkner N.W."/>
            <person name="Hyman M.R."/>
        </authorList>
    </citation>
    <scope>NUCLEOTIDE SEQUENCE [LARGE SCALE GENOMIC DNA]</scope>
    <source>
        <strain evidence="8 9">ENV482</strain>
    </source>
</reference>
<dbReference type="Gene3D" id="3.40.50.300">
    <property type="entry name" value="P-loop containing nucleotide triphosphate hydrolases"/>
    <property type="match status" value="2"/>
</dbReference>